<evidence type="ECO:0000313" key="3">
    <source>
        <dbReference type="Proteomes" id="UP000699462"/>
    </source>
</evidence>
<evidence type="ECO:0000256" key="1">
    <source>
        <dbReference type="SAM" id="SignalP"/>
    </source>
</evidence>
<gene>
    <name evidence="2" type="ORF">P879_11876</name>
</gene>
<feature type="signal peptide" evidence="1">
    <location>
        <begin position="1"/>
        <end position="23"/>
    </location>
</feature>
<feature type="chain" id="PRO_5035901001" description="Secreted protein" evidence="1">
    <location>
        <begin position="24"/>
        <end position="84"/>
    </location>
</feature>
<evidence type="ECO:0008006" key="4">
    <source>
        <dbReference type="Google" id="ProtNLM"/>
    </source>
</evidence>
<dbReference type="Proteomes" id="UP000699462">
    <property type="component" value="Unassembled WGS sequence"/>
</dbReference>
<reference evidence="2 3" key="1">
    <citation type="submission" date="2019-07" db="EMBL/GenBank/DDBJ databases">
        <title>Annotation for the trematode Paragonimus westermani.</title>
        <authorList>
            <person name="Choi Y.-J."/>
        </authorList>
    </citation>
    <scope>NUCLEOTIDE SEQUENCE [LARGE SCALE GENOMIC DNA]</scope>
    <source>
        <strain evidence="2">180907_Pwestermani</strain>
    </source>
</reference>
<name>A0A8T0D3D1_9TREM</name>
<evidence type="ECO:0000313" key="2">
    <source>
        <dbReference type="EMBL" id="KAF8562359.1"/>
    </source>
</evidence>
<dbReference type="EMBL" id="JTDF01021009">
    <property type="protein sequence ID" value="KAF8562359.1"/>
    <property type="molecule type" value="Genomic_DNA"/>
</dbReference>
<keyword evidence="1" id="KW-0732">Signal</keyword>
<sequence length="84" mass="9435">MIVKYGIGVALFVFISSTLRVHSHSLGIEFDVRFASNSTENGSPCEQLESRAPDYWSSGLFSRCRFVDTATSSNGRTEHVFKIW</sequence>
<organism evidence="2 3">
    <name type="scientific">Paragonimus westermani</name>
    <dbReference type="NCBI Taxonomy" id="34504"/>
    <lineage>
        <taxon>Eukaryota</taxon>
        <taxon>Metazoa</taxon>
        <taxon>Spiralia</taxon>
        <taxon>Lophotrochozoa</taxon>
        <taxon>Platyhelminthes</taxon>
        <taxon>Trematoda</taxon>
        <taxon>Digenea</taxon>
        <taxon>Plagiorchiida</taxon>
        <taxon>Troglotremata</taxon>
        <taxon>Troglotrematidae</taxon>
        <taxon>Paragonimus</taxon>
    </lineage>
</organism>
<keyword evidence="3" id="KW-1185">Reference proteome</keyword>
<feature type="non-terminal residue" evidence="2">
    <location>
        <position position="1"/>
    </location>
</feature>
<accession>A0A8T0D3D1</accession>
<protein>
    <recommendedName>
        <fullName evidence="4">Secreted protein</fullName>
    </recommendedName>
</protein>
<comment type="caution">
    <text evidence="2">The sequence shown here is derived from an EMBL/GenBank/DDBJ whole genome shotgun (WGS) entry which is preliminary data.</text>
</comment>
<dbReference type="AlphaFoldDB" id="A0A8T0D3D1"/>
<proteinExistence type="predicted"/>